<evidence type="ECO:0000256" key="1">
    <source>
        <dbReference type="SAM" id="MobiDB-lite"/>
    </source>
</evidence>
<evidence type="ECO:0008006" key="4">
    <source>
        <dbReference type="Google" id="ProtNLM"/>
    </source>
</evidence>
<name>A0ABY4SLQ6_9CAUL</name>
<dbReference type="RefSeq" id="WP_249751438.1">
    <property type="nucleotide sequence ID" value="NZ_CP097298.1"/>
</dbReference>
<evidence type="ECO:0000313" key="3">
    <source>
        <dbReference type="Proteomes" id="UP001055429"/>
    </source>
</evidence>
<accession>A0ABY4SLQ6</accession>
<dbReference type="EMBL" id="CP097649">
    <property type="protein sequence ID" value="URI15728.1"/>
    <property type="molecule type" value="Genomic_DNA"/>
</dbReference>
<gene>
    <name evidence="2" type="ORF">M8231_01640</name>
</gene>
<reference evidence="2" key="1">
    <citation type="submission" date="2022-05" db="EMBL/GenBank/DDBJ databases">
        <title>Brevundimonas albigilva TT17 genome sequence.</title>
        <authorList>
            <person name="Lee K."/>
            <person name="Son H."/>
        </authorList>
    </citation>
    <scope>NUCLEOTIDE SEQUENCE</scope>
    <source>
        <strain evidence="2">TT17</strain>
    </source>
</reference>
<keyword evidence="3" id="KW-1185">Reference proteome</keyword>
<evidence type="ECO:0000313" key="2">
    <source>
        <dbReference type="EMBL" id="URI15728.1"/>
    </source>
</evidence>
<proteinExistence type="predicted"/>
<sequence length="280" mass="28805">MLEPIAIRRLPVVALAASGLVLTACQEEPETTPAAPPPAARPTSAPATPPTPPVLSRADLIQAAEAAASAYAAGGAADRDSLSGRRFAVRQAFGCQGAAPAPAAAEDAAGDGLARWSWGAERKTLRLSLTPGDWTQSALISGGDAGWEAVEGFWLNRPWMRAEGCPAAQGDPLASGPAAPSPQTVGLAAVHEQDGSRLGRRNGRAYSFVVRGEGDQPAAAPVGGYRLVLEGRLTAFPDGRAFQCRATSPDQRPVCVAAAQIDRVAFEDAAGAVLSEWRPG</sequence>
<organism evidence="2 3">
    <name type="scientific">Brevundimonas albigilva</name>
    <dbReference type="NCBI Taxonomy" id="1312364"/>
    <lineage>
        <taxon>Bacteria</taxon>
        <taxon>Pseudomonadati</taxon>
        <taxon>Pseudomonadota</taxon>
        <taxon>Alphaproteobacteria</taxon>
        <taxon>Caulobacterales</taxon>
        <taxon>Caulobacteraceae</taxon>
        <taxon>Brevundimonas</taxon>
    </lineage>
</organism>
<protein>
    <recommendedName>
        <fullName evidence="4">Lipoprotein</fullName>
    </recommendedName>
</protein>
<feature type="region of interest" description="Disordered" evidence="1">
    <location>
        <begin position="27"/>
        <end position="54"/>
    </location>
</feature>
<dbReference type="Proteomes" id="UP001055429">
    <property type="component" value="Chromosome"/>
</dbReference>